<name>A0ACB9JRH3_9ASTR</name>
<evidence type="ECO:0000313" key="2">
    <source>
        <dbReference type="Proteomes" id="UP001056120"/>
    </source>
</evidence>
<sequence length="236" mass="27245">MSYGYLPRFSLGRRNLTKVNAVITTIDDVISRWDINAIEELPDYMKICFLGLYNTCADLCKSYLVEARWYHSGHTPTQEEYLDNASVSISSPLIVMHIKFSTSITSTEEILQWFEEFENIVHHAALIFRLADDLATSSEEMERGDISKSIQCYMHESGATEDEARRYIKNLIMKTWKKLNKERASAKSQLLWEFIEYAMDIVRMAQFMYGKGDGYGRPNVIKSHVLSLLFNPIQGI</sequence>
<reference evidence="1 2" key="2">
    <citation type="journal article" date="2022" name="Mol. Ecol. Resour.">
        <title>The genomes of chicory, endive, great burdock and yacon provide insights into Asteraceae paleo-polyploidization history and plant inulin production.</title>
        <authorList>
            <person name="Fan W."/>
            <person name="Wang S."/>
            <person name="Wang H."/>
            <person name="Wang A."/>
            <person name="Jiang F."/>
            <person name="Liu H."/>
            <person name="Zhao H."/>
            <person name="Xu D."/>
            <person name="Zhang Y."/>
        </authorList>
    </citation>
    <scope>NUCLEOTIDE SEQUENCE [LARGE SCALE GENOMIC DNA]</scope>
    <source>
        <strain evidence="2">cv. Yunnan</strain>
        <tissue evidence="1">Leaves</tissue>
    </source>
</reference>
<proteinExistence type="predicted"/>
<keyword evidence="2" id="KW-1185">Reference proteome</keyword>
<accession>A0ACB9JRH3</accession>
<comment type="caution">
    <text evidence="1">The sequence shown here is derived from an EMBL/GenBank/DDBJ whole genome shotgun (WGS) entry which is preliminary data.</text>
</comment>
<evidence type="ECO:0000313" key="1">
    <source>
        <dbReference type="EMBL" id="KAI3822628.1"/>
    </source>
</evidence>
<gene>
    <name evidence="1" type="ORF">L1987_10223</name>
</gene>
<dbReference type="EMBL" id="CM042020">
    <property type="protein sequence ID" value="KAI3822628.1"/>
    <property type="molecule type" value="Genomic_DNA"/>
</dbReference>
<dbReference type="Proteomes" id="UP001056120">
    <property type="component" value="Linkage Group LG03"/>
</dbReference>
<protein>
    <submittedName>
        <fullName evidence="1">Uncharacterized protein</fullName>
    </submittedName>
</protein>
<reference evidence="2" key="1">
    <citation type="journal article" date="2022" name="Mol. Ecol. Resour.">
        <title>The genomes of chicory, endive, great burdock and yacon provide insights into Asteraceae palaeo-polyploidization history and plant inulin production.</title>
        <authorList>
            <person name="Fan W."/>
            <person name="Wang S."/>
            <person name="Wang H."/>
            <person name="Wang A."/>
            <person name="Jiang F."/>
            <person name="Liu H."/>
            <person name="Zhao H."/>
            <person name="Xu D."/>
            <person name="Zhang Y."/>
        </authorList>
    </citation>
    <scope>NUCLEOTIDE SEQUENCE [LARGE SCALE GENOMIC DNA]</scope>
    <source>
        <strain evidence="2">cv. Yunnan</strain>
    </source>
</reference>
<organism evidence="1 2">
    <name type="scientific">Smallanthus sonchifolius</name>
    <dbReference type="NCBI Taxonomy" id="185202"/>
    <lineage>
        <taxon>Eukaryota</taxon>
        <taxon>Viridiplantae</taxon>
        <taxon>Streptophyta</taxon>
        <taxon>Embryophyta</taxon>
        <taxon>Tracheophyta</taxon>
        <taxon>Spermatophyta</taxon>
        <taxon>Magnoliopsida</taxon>
        <taxon>eudicotyledons</taxon>
        <taxon>Gunneridae</taxon>
        <taxon>Pentapetalae</taxon>
        <taxon>asterids</taxon>
        <taxon>campanulids</taxon>
        <taxon>Asterales</taxon>
        <taxon>Asteraceae</taxon>
        <taxon>Asteroideae</taxon>
        <taxon>Heliantheae alliance</taxon>
        <taxon>Millerieae</taxon>
        <taxon>Smallanthus</taxon>
    </lineage>
</organism>